<sequence>MGNEQSHNVAEYRNTRNYISFLINGKEQIIHTKNGKIGAETALVDYI</sequence>
<keyword evidence="2" id="KW-1185">Reference proteome</keyword>
<dbReference type="Proteomes" id="UP000708208">
    <property type="component" value="Unassembled WGS sequence"/>
</dbReference>
<dbReference type="OrthoDB" id="8300278at2759"/>
<comment type="caution">
    <text evidence="1">The sequence shown here is derived from an EMBL/GenBank/DDBJ whole genome shotgun (WGS) entry which is preliminary data.</text>
</comment>
<reference evidence="1" key="1">
    <citation type="submission" date="2021-06" db="EMBL/GenBank/DDBJ databases">
        <authorList>
            <person name="Hodson N. C."/>
            <person name="Mongue J. A."/>
            <person name="Jaron S. K."/>
        </authorList>
    </citation>
    <scope>NUCLEOTIDE SEQUENCE</scope>
</reference>
<proteinExistence type="predicted"/>
<gene>
    <name evidence="1" type="ORF">AFUS01_LOCUS31436</name>
</gene>
<dbReference type="AlphaFoldDB" id="A0A8J2KQ84"/>
<feature type="non-terminal residue" evidence="1">
    <location>
        <position position="47"/>
    </location>
</feature>
<name>A0A8J2KQ84_9HEXA</name>
<evidence type="ECO:0000313" key="2">
    <source>
        <dbReference type="Proteomes" id="UP000708208"/>
    </source>
</evidence>
<evidence type="ECO:0000313" key="1">
    <source>
        <dbReference type="EMBL" id="CAG7821078.1"/>
    </source>
</evidence>
<accession>A0A8J2KQ84</accession>
<protein>
    <submittedName>
        <fullName evidence="1">Uncharacterized protein</fullName>
    </submittedName>
</protein>
<organism evidence="1 2">
    <name type="scientific">Allacma fusca</name>
    <dbReference type="NCBI Taxonomy" id="39272"/>
    <lineage>
        <taxon>Eukaryota</taxon>
        <taxon>Metazoa</taxon>
        <taxon>Ecdysozoa</taxon>
        <taxon>Arthropoda</taxon>
        <taxon>Hexapoda</taxon>
        <taxon>Collembola</taxon>
        <taxon>Symphypleona</taxon>
        <taxon>Sminthuridae</taxon>
        <taxon>Allacma</taxon>
    </lineage>
</organism>
<dbReference type="EMBL" id="CAJVCH010499411">
    <property type="protein sequence ID" value="CAG7821078.1"/>
    <property type="molecule type" value="Genomic_DNA"/>
</dbReference>